<dbReference type="SUPFAM" id="SSF56601">
    <property type="entry name" value="beta-lactamase/transpeptidase-like"/>
    <property type="match status" value="1"/>
</dbReference>
<feature type="compositionally biased region" description="Polar residues" evidence="3">
    <location>
        <begin position="429"/>
        <end position="449"/>
    </location>
</feature>
<proteinExistence type="inferred from homology"/>
<dbReference type="KEGG" id="apre:CNX65_01585"/>
<dbReference type="PANTHER" id="PTHR30023:SF0">
    <property type="entry name" value="PENICILLIN-SENSITIVE CARBOXYPEPTIDASE A"/>
    <property type="match status" value="1"/>
</dbReference>
<dbReference type="GO" id="GO:0000270">
    <property type="term" value="P:peptidoglycan metabolic process"/>
    <property type="evidence" value="ECO:0007669"/>
    <property type="project" value="TreeGrafter"/>
</dbReference>
<name>A0A290YZG1_9PSEU</name>
<accession>A0A290YZG1</accession>
<dbReference type="InterPro" id="IPR000667">
    <property type="entry name" value="Peptidase_S13"/>
</dbReference>
<feature type="compositionally biased region" description="Low complexity" evidence="3">
    <location>
        <begin position="451"/>
        <end position="460"/>
    </location>
</feature>
<gene>
    <name evidence="4" type="primary">dacB</name>
    <name evidence="4" type="ORF">CNX65_01585</name>
</gene>
<evidence type="ECO:0000256" key="1">
    <source>
        <dbReference type="ARBA" id="ARBA00006096"/>
    </source>
</evidence>
<comment type="similarity">
    <text evidence="1">Belongs to the peptidase S13 family.</text>
</comment>
<feature type="compositionally biased region" description="Low complexity" evidence="3">
    <location>
        <begin position="138"/>
        <end position="153"/>
    </location>
</feature>
<dbReference type="RefSeq" id="WP_096491174.1">
    <property type="nucleotide sequence ID" value="NZ_CP023445.1"/>
</dbReference>
<feature type="compositionally biased region" description="Polar residues" evidence="3">
    <location>
        <begin position="378"/>
        <end position="390"/>
    </location>
</feature>
<sequence length="962" mass="94885">MPEEPSWPTVDGDDTDREQVRSPRPADPPTMRIALPKKSGGAEKTELIKIDRLRPPGGPTPRTDLPEAGGEAGANAAAAAQQPSGAQRGTTAEQGATPAGPDGDEVTRPAGAGQAETARPGDEDNRTGGQAGAGGAGAAALAAGAGALAAGAAGAQGSGGQAGSTPPGGASAPGATPGTPAGGFPAPGTPAGGFPAPGTPAGGFPAPGGLLGGEPTRFDPPKSAPLPEAGWPGTRAEVPSFDPARADAQLAAQRAAANRAQNAGRPESGQQQAPGQQAGGQQSPGQQGPGQQVAGQQGPHQQGAGPQGPGQQAPGQQAGGQQGAGRQGQGGHGSGPHGTIPPGAGQVSAGQAGAGTGGFGQQGSGRQGPGSQGIRHQGGQSASEQTQKVSITPGQFTFPPPGQQPGGEQHRTPHGTIPPGVDQHRANQPGANQPGANYGGATQTGSPQAGANHSAANHSATQPGASQPGATDHPAPSADRRDDDAAFAAFAADSDERADAPAQRSRRKRPLVVVGALAAVLVLFGGAALAAVQLGWLETGPTSTTQPPAPPAQVDLAVRALGPDAPAPTPAGVQAVLQGPLANGALGNLTGTVIDPASKTVLWHQAETTPLVPASTVKNLVAAAALLQLDHTTQFTTKVVQGAEPGTVILVGGGDPTLSSLPEGRASVYPGAPTLDELVEQVKASGPITRVEYDISRYSAEPGLAPGVDPNDVAGGFITNIGPLMLDGARSDPTKGDTPRTATPAPDAAKALADRLGATVGGKTLAPQAAKVLGEVKSVPLDQLIENMMQLSDNVLAETLAREVAKARNAETSYEGATKAVRDVLAENGFDLTGVTTSDASGMSVQNKVPAKLLGDLLAAAARPDAATDPVTTRLRPLLTALAVAGGNGTLKERFAQSPAGKGWIRGKTGTLTEVHSLAGVVVDTDGRLLVFAFMSNGSGDALGARAGLDALAAQLRGCGCS</sequence>
<dbReference type="AlphaFoldDB" id="A0A290YZG1"/>
<evidence type="ECO:0000256" key="3">
    <source>
        <dbReference type="SAM" id="MobiDB-lite"/>
    </source>
</evidence>
<dbReference type="InterPro" id="IPR012338">
    <property type="entry name" value="Beta-lactam/transpept-like"/>
</dbReference>
<dbReference type="PANTHER" id="PTHR30023">
    <property type="entry name" value="D-ALANYL-D-ALANINE CARBOXYPEPTIDASE"/>
    <property type="match status" value="1"/>
</dbReference>
<evidence type="ECO:0000256" key="2">
    <source>
        <dbReference type="ARBA" id="ARBA00022801"/>
    </source>
</evidence>
<dbReference type="GO" id="GO:0006508">
    <property type="term" value="P:proteolysis"/>
    <property type="evidence" value="ECO:0007669"/>
    <property type="project" value="InterPro"/>
</dbReference>
<keyword evidence="5" id="KW-1185">Reference proteome</keyword>
<dbReference type="GO" id="GO:0004185">
    <property type="term" value="F:serine-type carboxypeptidase activity"/>
    <property type="evidence" value="ECO:0007669"/>
    <property type="project" value="InterPro"/>
</dbReference>
<keyword evidence="4" id="KW-0121">Carboxypeptidase</keyword>
<protein>
    <submittedName>
        <fullName evidence="4">D-alanyl-D-alanine carboxypeptidase/D-alanyl-D-alanine-endopeptidase</fullName>
    </submittedName>
</protein>
<evidence type="ECO:0000313" key="5">
    <source>
        <dbReference type="Proteomes" id="UP000218505"/>
    </source>
</evidence>
<feature type="compositionally biased region" description="Gly residues" evidence="3">
    <location>
        <begin position="317"/>
        <end position="336"/>
    </location>
</feature>
<organism evidence="4 5">
    <name type="scientific">Actinosynnema pretiosum</name>
    <dbReference type="NCBI Taxonomy" id="42197"/>
    <lineage>
        <taxon>Bacteria</taxon>
        <taxon>Bacillati</taxon>
        <taxon>Actinomycetota</taxon>
        <taxon>Actinomycetes</taxon>
        <taxon>Pseudonocardiales</taxon>
        <taxon>Pseudonocardiaceae</taxon>
        <taxon>Actinosynnema</taxon>
    </lineage>
</organism>
<reference evidence="4" key="1">
    <citation type="submission" date="2017-09" db="EMBL/GenBank/DDBJ databases">
        <title>Complete Genome Sequence of ansamitocin-producing Bacterium Actinosynnema pretiosum X47.</title>
        <authorList>
            <person name="Cao G."/>
            <person name="Zong G."/>
            <person name="Zhong C."/>
            <person name="Fu J."/>
        </authorList>
    </citation>
    <scope>NUCLEOTIDE SEQUENCE [LARGE SCALE GENOMIC DNA]</scope>
    <source>
        <strain evidence="4">X47</strain>
    </source>
</reference>
<feature type="compositionally biased region" description="Low complexity" evidence="3">
    <location>
        <begin position="246"/>
        <end position="316"/>
    </location>
</feature>
<dbReference type="PRINTS" id="PR00922">
    <property type="entry name" value="DADACBPTASE3"/>
</dbReference>
<feature type="compositionally biased region" description="Low complexity" evidence="3">
    <location>
        <begin position="163"/>
        <end position="186"/>
    </location>
</feature>
<feature type="compositionally biased region" description="Low complexity" evidence="3">
    <location>
        <begin position="60"/>
        <end position="89"/>
    </location>
</feature>
<evidence type="ECO:0000313" key="4">
    <source>
        <dbReference type="EMBL" id="ATE52142.1"/>
    </source>
</evidence>
<feature type="region of interest" description="Disordered" evidence="3">
    <location>
        <begin position="1"/>
        <end position="481"/>
    </location>
</feature>
<dbReference type="NCBIfam" id="TIGR00666">
    <property type="entry name" value="PBP4"/>
    <property type="match status" value="1"/>
</dbReference>
<keyword evidence="4" id="KW-0645">Protease</keyword>
<dbReference type="Proteomes" id="UP000218505">
    <property type="component" value="Chromosome"/>
</dbReference>
<feature type="compositionally biased region" description="Gly residues" evidence="3">
    <location>
        <begin position="352"/>
        <end position="371"/>
    </location>
</feature>
<dbReference type="Pfam" id="PF02113">
    <property type="entry name" value="Peptidase_S13"/>
    <property type="match status" value="2"/>
</dbReference>
<feature type="compositionally biased region" description="Basic and acidic residues" evidence="3">
    <location>
        <begin position="40"/>
        <end position="54"/>
    </location>
</feature>
<dbReference type="EMBL" id="CP023445">
    <property type="protein sequence ID" value="ATE52142.1"/>
    <property type="molecule type" value="Genomic_DNA"/>
</dbReference>
<keyword evidence="2" id="KW-0378">Hydrolase</keyword>
<dbReference type="Gene3D" id="3.40.710.10">
    <property type="entry name" value="DD-peptidase/beta-lactamase superfamily"/>
    <property type="match status" value="2"/>
</dbReference>